<evidence type="ECO:0000256" key="5">
    <source>
        <dbReference type="PROSITE-ProRule" id="PRU01248"/>
    </source>
</evidence>
<feature type="domain" description="Core-binding (CB)" evidence="7">
    <location>
        <begin position="1"/>
        <end position="82"/>
    </location>
</feature>
<sequence>MLSEFTQELQKDGKSHLTIQAYSKDIGQFLEWLNETIGFETETITETDLREYRQYLNLIKKLKVTSINRKLKSIVQFQRFLHKKGICKTEVELRKVLLKNNIELDYEVKIVEKQDLYRLKRTIEAEGNKRDILIYYLLFATGVRCNELVSIEIDDIHLTERNGKNNYSFVVVRNGKGNKVRKVNLNAQVVMAIREYLKVRPDVASNNLLQGQRGSLTRLAINKVLEKYSKMAQLEYIVSPHMARHTFCSSLIKEGKVDPKTVAILSGHSSVDTLYRFYVNSSAEDKQNAVDNLQV</sequence>
<dbReference type="InterPro" id="IPR050090">
    <property type="entry name" value="Tyrosine_recombinase_XerCD"/>
</dbReference>
<protein>
    <submittedName>
        <fullName evidence="8">Tyrosine-type recombinase/integrase</fullName>
    </submittedName>
</protein>
<dbReference type="PANTHER" id="PTHR30349:SF41">
    <property type="entry name" value="INTEGRASE_RECOMBINASE PROTEIN MJ0367-RELATED"/>
    <property type="match status" value="1"/>
</dbReference>
<dbReference type="InterPro" id="IPR013762">
    <property type="entry name" value="Integrase-like_cat_sf"/>
</dbReference>
<dbReference type="Pfam" id="PF00589">
    <property type="entry name" value="Phage_integrase"/>
    <property type="match status" value="1"/>
</dbReference>
<keyword evidence="9" id="KW-1185">Reference proteome</keyword>
<organism evidence="8 9">
    <name type="scientific">Sporosarcina contaminans</name>
    <dbReference type="NCBI Taxonomy" id="633403"/>
    <lineage>
        <taxon>Bacteria</taxon>
        <taxon>Bacillati</taxon>
        <taxon>Bacillota</taxon>
        <taxon>Bacilli</taxon>
        <taxon>Bacillales</taxon>
        <taxon>Caryophanaceae</taxon>
        <taxon>Sporosarcina</taxon>
    </lineage>
</organism>
<dbReference type="PANTHER" id="PTHR30349">
    <property type="entry name" value="PHAGE INTEGRASE-RELATED"/>
    <property type="match status" value="1"/>
</dbReference>
<feature type="domain" description="Tyr recombinase" evidence="6">
    <location>
        <begin position="106"/>
        <end position="291"/>
    </location>
</feature>
<dbReference type="PROSITE" id="PS51898">
    <property type="entry name" value="TYR_RECOMBINASE"/>
    <property type="match status" value="1"/>
</dbReference>
<dbReference type="PROSITE" id="PS51900">
    <property type="entry name" value="CB"/>
    <property type="match status" value="1"/>
</dbReference>
<dbReference type="RefSeq" id="WP_381479510.1">
    <property type="nucleotide sequence ID" value="NZ_JBHTLT010000001.1"/>
</dbReference>
<dbReference type="Pfam" id="PF02899">
    <property type="entry name" value="Phage_int_SAM_1"/>
    <property type="match status" value="1"/>
</dbReference>
<evidence type="ECO:0000256" key="3">
    <source>
        <dbReference type="ARBA" id="ARBA00023125"/>
    </source>
</evidence>
<gene>
    <name evidence="8" type="ORF">ACFQ38_00600</name>
</gene>
<dbReference type="Proteomes" id="UP001597231">
    <property type="component" value="Unassembled WGS sequence"/>
</dbReference>
<dbReference type="EMBL" id="JBHTLT010000001">
    <property type="protein sequence ID" value="MFD1203637.1"/>
    <property type="molecule type" value="Genomic_DNA"/>
</dbReference>
<dbReference type="InterPro" id="IPR010998">
    <property type="entry name" value="Integrase_recombinase_N"/>
</dbReference>
<dbReference type="Gene3D" id="1.10.443.10">
    <property type="entry name" value="Intergrase catalytic core"/>
    <property type="match status" value="1"/>
</dbReference>
<dbReference type="InterPro" id="IPR004107">
    <property type="entry name" value="Integrase_SAM-like_N"/>
</dbReference>
<accession>A0ABW3TWH4</accession>
<evidence type="ECO:0000313" key="8">
    <source>
        <dbReference type="EMBL" id="MFD1203637.1"/>
    </source>
</evidence>
<keyword evidence="3 5" id="KW-0238">DNA-binding</keyword>
<evidence type="ECO:0000256" key="4">
    <source>
        <dbReference type="ARBA" id="ARBA00023172"/>
    </source>
</evidence>
<evidence type="ECO:0000259" key="7">
    <source>
        <dbReference type="PROSITE" id="PS51900"/>
    </source>
</evidence>
<evidence type="ECO:0000256" key="2">
    <source>
        <dbReference type="ARBA" id="ARBA00022908"/>
    </source>
</evidence>
<dbReference type="InterPro" id="IPR002104">
    <property type="entry name" value="Integrase_catalytic"/>
</dbReference>
<reference evidence="9" key="1">
    <citation type="journal article" date="2019" name="Int. J. Syst. Evol. Microbiol.">
        <title>The Global Catalogue of Microorganisms (GCM) 10K type strain sequencing project: providing services to taxonomists for standard genome sequencing and annotation.</title>
        <authorList>
            <consortium name="The Broad Institute Genomics Platform"/>
            <consortium name="The Broad Institute Genome Sequencing Center for Infectious Disease"/>
            <person name="Wu L."/>
            <person name="Ma J."/>
        </authorList>
    </citation>
    <scope>NUCLEOTIDE SEQUENCE [LARGE SCALE GENOMIC DNA]</scope>
    <source>
        <strain evidence="9">CCUG 53915</strain>
    </source>
</reference>
<keyword evidence="2" id="KW-0229">DNA integration</keyword>
<dbReference type="InterPro" id="IPR011010">
    <property type="entry name" value="DNA_brk_join_enz"/>
</dbReference>
<evidence type="ECO:0000313" key="9">
    <source>
        <dbReference type="Proteomes" id="UP001597231"/>
    </source>
</evidence>
<dbReference type="Gene3D" id="1.10.150.130">
    <property type="match status" value="1"/>
</dbReference>
<dbReference type="SUPFAM" id="SSF56349">
    <property type="entry name" value="DNA breaking-rejoining enzymes"/>
    <property type="match status" value="1"/>
</dbReference>
<name>A0ABW3TWH4_9BACL</name>
<evidence type="ECO:0000256" key="1">
    <source>
        <dbReference type="ARBA" id="ARBA00008857"/>
    </source>
</evidence>
<dbReference type="InterPro" id="IPR044068">
    <property type="entry name" value="CB"/>
</dbReference>
<evidence type="ECO:0000259" key="6">
    <source>
        <dbReference type="PROSITE" id="PS51898"/>
    </source>
</evidence>
<proteinExistence type="inferred from homology"/>
<keyword evidence="4" id="KW-0233">DNA recombination</keyword>
<comment type="caution">
    <text evidence="8">The sequence shown here is derived from an EMBL/GenBank/DDBJ whole genome shotgun (WGS) entry which is preliminary data.</text>
</comment>
<comment type="similarity">
    <text evidence="1">Belongs to the 'phage' integrase family.</text>
</comment>